<comment type="catalytic activity">
    <reaction evidence="7">
        <text>DNA(n) + a 2'-deoxyribonucleoside 5'-triphosphate = DNA(n+1) + diphosphate</text>
        <dbReference type="Rhea" id="RHEA:22508"/>
        <dbReference type="Rhea" id="RHEA-COMP:17339"/>
        <dbReference type="Rhea" id="RHEA-COMP:17340"/>
        <dbReference type="ChEBI" id="CHEBI:33019"/>
        <dbReference type="ChEBI" id="CHEBI:61560"/>
        <dbReference type="ChEBI" id="CHEBI:173112"/>
        <dbReference type="EC" id="2.7.7.7"/>
    </reaction>
</comment>
<protein>
    <recommendedName>
        <fullName evidence="1">DNA-directed DNA polymerase</fullName>
        <ecNumber evidence="1">2.7.7.7</ecNumber>
    </recommendedName>
</protein>
<evidence type="ECO:0000256" key="6">
    <source>
        <dbReference type="ARBA" id="ARBA00034754"/>
    </source>
</evidence>
<dbReference type="InterPro" id="IPR008921">
    <property type="entry name" value="DNA_pol3_clamp-load_cplx_C"/>
</dbReference>
<keyword evidence="4" id="KW-0235">DNA replication</keyword>
<keyword evidence="10" id="KW-1185">Reference proteome</keyword>
<evidence type="ECO:0000256" key="4">
    <source>
        <dbReference type="ARBA" id="ARBA00022705"/>
    </source>
</evidence>
<comment type="caution">
    <text evidence="9">The sequence shown here is derived from an EMBL/GenBank/DDBJ whole genome shotgun (WGS) entry which is preliminary data.</text>
</comment>
<evidence type="ECO:0000259" key="8">
    <source>
        <dbReference type="Pfam" id="PF21694"/>
    </source>
</evidence>
<dbReference type="SUPFAM" id="SSF52540">
    <property type="entry name" value="P-loop containing nucleoside triphosphate hydrolases"/>
    <property type="match status" value="1"/>
</dbReference>
<feature type="domain" description="DNA polymerase III delta subunit-like C-terminal" evidence="8">
    <location>
        <begin position="204"/>
        <end position="322"/>
    </location>
</feature>
<dbReference type="SUPFAM" id="SSF48019">
    <property type="entry name" value="post-AAA+ oligomerization domain-like"/>
    <property type="match status" value="1"/>
</dbReference>
<keyword evidence="5" id="KW-0239">DNA-directed DNA polymerase</keyword>
<evidence type="ECO:0000256" key="7">
    <source>
        <dbReference type="ARBA" id="ARBA00049244"/>
    </source>
</evidence>
<evidence type="ECO:0000256" key="2">
    <source>
        <dbReference type="ARBA" id="ARBA00022679"/>
    </source>
</evidence>
<organism evidence="9 10">
    <name type="scientific">Nocardioides malaquae</name>
    <dbReference type="NCBI Taxonomy" id="2773426"/>
    <lineage>
        <taxon>Bacteria</taxon>
        <taxon>Bacillati</taxon>
        <taxon>Actinomycetota</taxon>
        <taxon>Actinomycetes</taxon>
        <taxon>Propionibacteriales</taxon>
        <taxon>Nocardioidaceae</taxon>
        <taxon>Nocardioides</taxon>
    </lineage>
</organism>
<dbReference type="Pfam" id="PF21694">
    <property type="entry name" value="DNA_pol3_delta_C"/>
    <property type="match status" value="1"/>
</dbReference>
<comment type="similarity">
    <text evidence="6">Belongs to the DNA polymerase HolA subunit family.</text>
</comment>
<evidence type="ECO:0000256" key="5">
    <source>
        <dbReference type="ARBA" id="ARBA00022932"/>
    </source>
</evidence>
<keyword evidence="3 9" id="KW-0548">Nucleotidyltransferase</keyword>
<accession>A0ABR9RQ35</accession>
<dbReference type="NCBIfam" id="TIGR01128">
    <property type="entry name" value="holA"/>
    <property type="match status" value="1"/>
</dbReference>
<keyword evidence="2 9" id="KW-0808">Transferase</keyword>
<dbReference type="PANTHER" id="PTHR34388:SF1">
    <property type="entry name" value="DNA POLYMERASE III SUBUNIT DELTA"/>
    <property type="match status" value="1"/>
</dbReference>
<reference evidence="9 10" key="1">
    <citation type="submission" date="2020-10" db="EMBL/GenBank/DDBJ databases">
        <title>Nocardioides sp. isolated from sludge.</title>
        <authorList>
            <person name="Zhang X."/>
        </authorList>
    </citation>
    <scope>NUCLEOTIDE SEQUENCE [LARGE SCALE GENOMIC DNA]</scope>
    <source>
        <strain evidence="9 10">Y6</strain>
    </source>
</reference>
<evidence type="ECO:0000256" key="3">
    <source>
        <dbReference type="ARBA" id="ARBA00022695"/>
    </source>
</evidence>
<gene>
    <name evidence="9" type="primary">holA</name>
    <name evidence="9" type="ORF">IEQ44_03295</name>
</gene>
<dbReference type="InterPro" id="IPR005790">
    <property type="entry name" value="DNA_polIII_delta"/>
</dbReference>
<sequence>MAQGPSARQVLGRVTLVTGKEEFLNERTVTAVRLAVRQHDPEGEFSEAAASELTAASLEEMSAPSLFSSTRCAVVRGLEDLPDDLHDRVLDYARAPVDDVALVLMHGGGPKGSGLLTKLRKLDLVTEVKAAEVKYASGFQEFTRSEFDRHGARIAPEAAEFLVVAVGQDLRTLAAAAHQLTSDFPGEQITVEVVKRYFGGRAEAKSFAVADAVMSGHTAQALEELRWALDNGTPGVLVTSAVGGSVRSVAKFLGSATRGGRDADLARDLGVPPWKVKSIRAQARGWDDEGISAALGAVARADADIKGAAHDADYTLERLVLTLSGLRRSAR</sequence>
<name>A0ABR9RQ35_9ACTN</name>
<dbReference type="EMBL" id="JADCSA010000002">
    <property type="protein sequence ID" value="MBE7323676.1"/>
    <property type="molecule type" value="Genomic_DNA"/>
</dbReference>
<dbReference type="Proteomes" id="UP000756387">
    <property type="component" value="Unassembled WGS sequence"/>
</dbReference>
<dbReference type="InterPro" id="IPR027417">
    <property type="entry name" value="P-loop_NTPase"/>
</dbReference>
<dbReference type="GO" id="GO:0003887">
    <property type="term" value="F:DNA-directed DNA polymerase activity"/>
    <property type="evidence" value="ECO:0007669"/>
    <property type="project" value="UniProtKB-EC"/>
</dbReference>
<evidence type="ECO:0000256" key="1">
    <source>
        <dbReference type="ARBA" id="ARBA00012417"/>
    </source>
</evidence>
<dbReference type="PANTHER" id="PTHR34388">
    <property type="entry name" value="DNA POLYMERASE III SUBUNIT DELTA"/>
    <property type="match status" value="1"/>
</dbReference>
<dbReference type="Gene3D" id="1.20.272.10">
    <property type="match status" value="1"/>
</dbReference>
<dbReference type="InterPro" id="IPR048466">
    <property type="entry name" value="DNA_pol3_delta-like_C"/>
</dbReference>
<dbReference type="Gene3D" id="3.40.50.300">
    <property type="entry name" value="P-loop containing nucleotide triphosphate hydrolases"/>
    <property type="match status" value="1"/>
</dbReference>
<proteinExistence type="inferred from homology"/>
<evidence type="ECO:0000313" key="10">
    <source>
        <dbReference type="Proteomes" id="UP000756387"/>
    </source>
</evidence>
<evidence type="ECO:0000313" key="9">
    <source>
        <dbReference type="EMBL" id="MBE7323676.1"/>
    </source>
</evidence>
<dbReference type="RefSeq" id="WP_193636981.1">
    <property type="nucleotide sequence ID" value="NZ_JADCSA010000002.1"/>
</dbReference>
<dbReference type="EC" id="2.7.7.7" evidence="1"/>